<dbReference type="Proteomes" id="UP000052258">
    <property type="component" value="Unassembled WGS sequence"/>
</dbReference>
<evidence type="ECO:0000256" key="3">
    <source>
        <dbReference type="ARBA" id="ARBA00023002"/>
    </source>
</evidence>
<evidence type="ECO:0000256" key="5">
    <source>
        <dbReference type="ARBA" id="ARBA00023014"/>
    </source>
</evidence>
<dbReference type="PATRIC" id="fig|1430899.3.peg.1422"/>
<dbReference type="CDD" id="cd03530">
    <property type="entry name" value="Rieske_NirD_small_Bacillus"/>
    <property type="match status" value="1"/>
</dbReference>
<keyword evidence="9" id="KW-1185">Reference proteome</keyword>
<dbReference type="InterPro" id="IPR036922">
    <property type="entry name" value="Rieske_2Fe-2S_sf"/>
</dbReference>
<proteinExistence type="predicted"/>
<dbReference type="OrthoDB" id="593800at2"/>
<dbReference type="GO" id="GO:0046872">
    <property type="term" value="F:metal ion binding"/>
    <property type="evidence" value="ECO:0007669"/>
    <property type="project" value="UniProtKB-KW"/>
</dbReference>
<organism evidence="8 9">
    <name type="scientific">Listeria fleischmannii 1991</name>
    <dbReference type="NCBI Taxonomy" id="1430899"/>
    <lineage>
        <taxon>Bacteria</taxon>
        <taxon>Bacillati</taxon>
        <taxon>Bacillota</taxon>
        <taxon>Bacilli</taxon>
        <taxon>Bacillales</taxon>
        <taxon>Listeriaceae</taxon>
        <taxon>Listeria</taxon>
    </lineage>
</organism>
<name>A0A0J8J5V6_9LIST</name>
<evidence type="ECO:0000256" key="4">
    <source>
        <dbReference type="ARBA" id="ARBA00023004"/>
    </source>
</evidence>
<accession>A0A0J8J5V6</accession>
<sequence length="104" mass="11802">MKTKQKFLVGRLEDLPKQMGYECLIANEKIAIFRLSDDRVKAIRNVCPHKNGPLAEGTVSGDFVFCPLHDYKISLQDGRVEEPDEGCVETYEVDILDGLVYVRI</sequence>
<evidence type="ECO:0000259" key="7">
    <source>
        <dbReference type="PROSITE" id="PS51296"/>
    </source>
</evidence>
<dbReference type="GO" id="GO:0051537">
    <property type="term" value="F:2 iron, 2 sulfur cluster binding"/>
    <property type="evidence" value="ECO:0007669"/>
    <property type="project" value="UniProtKB-KW"/>
</dbReference>
<dbReference type="RefSeq" id="WP_007473177.1">
    <property type="nucleotide sequence ID" value="NZ_KQ130615.1"/>
</dbReference>
<dbReference type="Pfam" id="PF13806">
    <property type="entry name" value="Rieske_2"/>
    <property type="match status" value="1"/>
</dbReference>
<keyword evidence="5" id="KW-0411">Iron-sulfur</keyword>
<evidence type="ECO:0000256" key="1">
    <source>
        <dbReference type="ARBA" id="ARBA00022714"/>
    </source>
</evidence>
<dbReference type="PANTHER" id="PTHR21496">
    <property type="entry name" value="FERREDOXIN-RELATED"/>
    <property type="match status" value="1"/>
</dbReference>
<protein>
    <submittedName>
        <fullName evidence="8">Nitrite reductase (NAD(P)H) small subunit</fullName>
    </submittedName>
</protein>
<evidence type="ECO:0000256" key="2">
    <source>
        <dbReference type="ARBA" id="ARBA00022723"/>
    </source>
</evidence>
<dbReference type="GO" id="GO:0004497">
    <property type="term" value="F:monooxygenase activity"/>
    <property type="evidence" value="ECO:0007669"/>
    <property type="project" value="UniProtKB-ARBA"/>
</dbReference>
<keyword evidence="6" id="KW-0534">Nitrate assimilation</keyword>
<evidence type="ECO:0000313" key="9">
    <source>
        <dbReference type="Proteomes" id="UP000052258"/>
    </source>
</evidence>
<feature type="domain" description="Rieske" evidence="7">
    <location>
        <begin position="7"/>
        <end position="102"/>
    </location>
</feature>
<evidence type="ECO:0000256" key="6">
    <source>
        <dbReference type="ARBA" id="ARBA00023063"/>
    </source>
</evidence>
<dbReference type="AlphaFoldDB" id="A0A0J8J5V6"/>
<reference evidence="8 9" key="1">
    <citation type="journal article" date="2015" name="Genome Biol. Evol.">
        <title>Comparative Genomics of Listeria Sensu Lato: Genus-Wide Differences in Evolutionary Dynamics and the Progressive Gain of Complex, Potentially Pathogenicity-Related Traits through Lateral Gene Transfer.</title>
        <authorList>
            <person name="Chiara M."/>
            <person name="Caruso M."/>
            <person name="D'Erchia A.M."/>
            <person name="Manzari C."/>
            <person name="Fraccalvieri R."/>
            <person name="Goffredo E."/>
            <person name="Latorre L."/>
            <person name="Miccolupo A."/>
            <person name="Padalino I."/>
            <person name="Santagada G."/>
            <person name="Chiocco D."/>
            <person name="Pesole G."/>
            <person name="Horner D.S."/>
            <person name="Parisi A."/>
        </authorList>
    </citation>
    <scope>NUCLEOTIDE SEQUENCE [LARGE SCALE GENOMIC DNA]</scope>
    <source>
        <strain evidence="8 9">1991</strain>
    </source>
</reference>
<comment type="caution">
    <text evidence="8">The sequence shown here is derived from an EMBL/GenBank/DDBJ whole genome shotgun (WGS) entry which is preliminary data.</text>
</comment>
<keyword evidence="4" id="KW-0408">Iron</keyword>
<dbReference type="Gene3D" id="2.102.10.10">
    <property type="entry name" value="Rieske [2Fe-2S] iron-sulphur domain"/>
    <property type="match status" value="1"/>
</dbReference>
<dbReference type="GO" id="GO:0042128">
    <property type="term" value="P:nitrate assimilation"/>
    <property type="evidence" value="ECO:0007669"/>
    <property type="project" value="UniProtKB-KW"/>
</dbReference>
<dbReference type="SUPFAM" id="SSF50022">
    <property type="entry name" value="ISP domain"/>
    <property type="match status" value="1"/>
</dbReference>
<gene>
    <name evidence="8" type="ORF">X560_1225</name>
</gene>
<keyword evidence="2" id="KW-0479">Metal-binding</keyword>
<dbReference type="PROSITE" id="PS51296">
    <property type="entry name" value="RIESKE"/>
    <property type="match status" value="1"/>
</dbReference>
<keyword evidence="1" id="KW-0001">2Fe-2S</keyword>
<dbReference type="InterPro" id="IPR012748">
    <property type="entry name" value="Rieske-like_NirD"/>
</dbReference>
<dbReference type="EMBL" id="AZHO01000014">
    <property type="protein sequence ID" value="KMT59696.1"/>
    <property type="molecule type" value="Genomic_DNA"/>
</dbReference>
<dbReference type="NCBIfam" id="TIGR02378">
    <property type="entry name" value="nirD_assim_sml"/>
    <property type="match status" value="1"/>
</dbReference>
<dbReference type="InterPro" id="IPR017941">
    <property type="entry name" value="Rieske_2Fe-2S"/>
</dbReference>
<evidence type="ECO:0000313" key="8">
    <source>
        <dbReference type="EMBL" id="KMT59696.1"/>
    </source>
</evidence>
<dbReference type="GO" id="GO:0008942">
    <property type="term" value="F:nitrite reductase [NAD(P)H] activity"/>
    <property type="evidence" value="ECO:0007669"/>
    <property type="project" value="InterPro"/>
</dbReference>
<keyword evidence="3" id="KW-0560">Oxidoreductase</keyword>
<dbReference type="PANTHER" id="PTHR21496:SF23">
    <property type="entry name" value="3-PHENYLPROPIONATE_CINNAMIC ACID DIOXYGENASE FERREDOXIN SUBUNIT"/>
    <property type="match status" value="1"/>
</dbReference>
<dbReference type="GO" id="GO:0016705">
    <property type="term" value="F:oxidoreductase activity, acting on paired donors, with incorporation or reduction of molecular oxygen"/>
    <property type="evidence" value="ECO:0007669"/>
    <property type="project" value="UniProtKB-ARBA"/>
</dbReference>